<evidence type="ECO:0000256" key="6">
    <source>
        <dbReference type="ARBA" id="ARBA00022692"/>
    </source>
</evidence>
<evidence type="ECO:0000256" key="9">
    <source>
        <dbReference type="ARBA" id="ARBA00022989"/>
    </source>
</evidence>
<dbReference type="GO" id="GO:0005886">
    <property type="term" value="C:plasma membrane"/>
    <property type="evidence" value="ECO:0007669"/>
    <property type="project" value="UniProtKB-SubCell"/>
</dbReference>
<dbReference type="GO" id="GO:0016682">
    <property type="term" value="F:oxidoreductase activity, acting on diphenols and related substances as donors, oxygen as acceptor"/>
    <property type="evidence" value="ECO:0007669"/>
    <property type="project" value="TreeGrafter"/>
</dbReference>
<dbReference type="AlphaFoldDB" id="A0A1T4XPM0"/>
<dbReference type="EMBL" id="FUYJ01000001">
    <property type="protein sequence ID" value="SKA91506.1"/>
    <property type="molecule type" value="Genomic_DNA"/>
</dbReference>
<keyword evidence="5" id="KW-0349">Heme</keyword>
<keyword evidence="7" id="KW-0479">Metal-binding</keyword>
<reference evidence="14" key="1">
    <citation type="submission" date="2017-02" db="EMBL/GenBank/DDBJ databases">
        <authorList>
            <person name="Varghese N."/>
            <person name="Submissions S."/>
        </authorList>
    </citation>
    <scope>NUCLEOTIDE SEQUENCE [LARGE SCALE GENOMIC DNA]</scope>
    <source>
        <strain evidence="14">DSM 23966</strain>
    </source>
</reference>
<dbReference type="NCBIfam" id="TIGR00203">
    <property type="entry name" value="cydB"/>
    <property type="match status" value="1"/>
</dbReference>
<evidence type="ECO:0000256" key="10">
    <source>
        <dbReference type="ARBA" id="ARBA00023004"/>
    </source>
</evidence>
<organism evidence="13 14">
    <name type="scientific">Sporosarcina newyorkensis</name>
    <dbReference type="NCBI Taxonomy" id="759851"/>
    <lineage>
        <taxon>Bacteria</taxon>
        <taxon>Bacillati</taxon>
        <taxon>Bacillota</taxon>
        <taxon>Bacilli</taxon>
        <taxon>Bacillales</taxon>
        <taxon>Caryophanaceae</taxon>
        <taxon>Sporosarcina</taxon>
    </lineage>
</organism>
<keyword evidence="8" id="KW-0249">Electron transport</keyword>
<feature type="transmembrane region" description="Helical" evidence="12">
    <location>
        <begin position="82"/>
        <end position="102"/>
    </location>
</feature>
<evidence type="ECO:0000313" key="13">
    <source>
        <dbReference type="EMBL" id="SKA91506.1"/>
    </source>
</evidence>
<feature type="transmembrane region" description="Helical" evidence="12">
    <location>
        <begin position="157"/>
        <end position="182"/>
    </location>
</feature>
<evidence type="ECO:0000256" key="7">
    <source>
        <dbReference type="ARBA" id="ARBA00022723"/>
    </source>
</evidence>
<keyword evidence="9 12" id="KW-1133">Transmembrane helix</keyword>
<comment type="similarity">
    <text evidence="2">Belongs to the cytochrome ubiquinol oxidase subunit 2 family.</text>
</comment>
<evidence type="ECO:0000256" key="1">
    <source>
        <dbReference type="ARBA" id="ARBA00004651"/>
    </source>
</evidence>
<evidence type="ECO:0000313" key="14">
    <source>
        <dbReference type="Proteomes" id="UP000190042"/>
    </source>
</evidence>
<dbReference type="GO" id="GO:0019646">
    <property type="term" value="P:aerobic electron transport chain"/>
    <property type="evidence" value="ECO:0007669"/>
    <property type="project" value="TreeGrafter"/>
</dbReference>
<feature type="transmembrane region" description="Helical" evidence="12">
    <location>
        <begin position="6"/>
        <end position="28"/>
    </location>
</feature>
<dbReference type="GO" id="GO:0070069">
    <property type="term" value="C:cytochrome complex"/>
    <property type="evidence" value="ECO:0007669"/>
    <property type="project" value="TreeGrafter"/>
</dbReference>
<dbReference type="PANTHER" id="PTHR43141">
    <property type="entry name" value="CYTOCHROME BD2 SUBUNIT II"/>
    <property type="match status" value="1"/>
</dbReference>
<feature type="transmembrane region" description="Helical" evidence="12">
    <location>
        <begin position="258"/>
        <end position="282"/>
    </location>
</feature>
<comment type="subcellular location">
    <subcellularLocation>
        <location evidence="1">Cell membrane</location>
        <topology evidence="1">Multi-pass membrane protein</topology>
    </subcellularLocation>
</comment>
<feature type="transmembrane region" description="Helical" evidence="12">
    <location>
        <begin position="227"/>
        <end position="246"/>
    </location>
</feature>
<feature type="transmembrane region" description="Helical" evidence="12">
    <location>
        <begin position="114"/>
        <end position="137"/>
    </location>
</feature>
<proteinExistence type="inferred from homology"/>
<evidence type="ECO:0000256" key="12">
    <source>
        <dbReference type="SAM" id="Phobius"/>
    </source>
</evidence>
<keyword evidence="6 12" id="KW-0812">Transmembrane</keyword>
<dbReference type="Pfam" id="PF02322">
    <property type="entry name" value="Cyt_bd_oxida_II"/>
    <property type="match status" value="1"/>
</dbReference>
<dbReference type="PIRSF" id="PIRSF000267">
    <property type="entry name" value="Cyt_oxidse_sub2"/>
    <property type="match status" value="1"/>
</dbReference>
<feature type="transmembrane region" description="Helical" evidence="12">
    <location>
        <begin position="194"/>
        <end position="215"/>
    </location>
</feature>
<evidence type="ECO:0000256" key="8">
    <source>
        <dbReference type="ARBA" id="ARBA00022982"/>
    </source>
</evidence>
<dbReference type="GO" id="GO:0009055">
    <property type="term" value="F:electron transfer activity"/>
    <property type="evidence" value="ECO:0007669"/>
    <property type="project" value="TreeGrafter"/>
</dbReference>
<evidence type="ECO:0000256" key="5">
    <source>
        <dbReference type="ARBA" id="ARBA00022617"/>
    </source>
</evidence>
<name>A0A1T4XPM0_9BACL</name>
<keyword evidence="11 12" id="KW-0472">Membrane</keyword>
<dbReference type="GO" id="GO:0046872">
    <property type="term" value="F:metal ion binding"/>
    <property type="evidence" value="ECO:0007669"/>
    <property type="project" value="UniProtKB-KW"/>
</dbReference>
<keyword evidence="14" id="KW-1185">Reference proteome</keyword>
<keyword evidence="4" id="KW-1003">Cell membrane</keyword>
<dbReference type="InterPro" id="IPR003317">
    <property type="entry name" value="Cyt-d_oxidase_su2"/>
</dbReference>
<protein>
    <submittedName>
        <fullName evidence="13">Cytochrome d ubiquinol oxidase subunit II</fullName>
    </submittedName>
</protein>
<dbReference type="PANTHER" id="PTHR43141:SF5">
    <property type="entry name" value="CYTOCHROME BD-I UBIQUINOL OXIDASE SUBUNIT 2"/>
    <property type="match status" value="1"/>
</dbReference>
<evidence type="ECO:0000256" key="3">
    <source>
        <dbReference type="ARBA" id="ARBA00022448"/>
    </source>
</evidence>
<dbReference type="RefSeq" id="WP_009497613.1">
    <property type="nucleotide sequence ID" value="NZ_FUYJ01000001.1"/>
</dbReference>
<sequence length="338" mass="37822">MPLSDIWFILIAVLFIGFIFLEGFDFGVGMSTKFLAKDDTDKRIIINTIGPVWDANEVWLITAGGAMFAAFPHWYATVFSGYYLPFVVLLLALIVRGVAFEFRGKGDSEAWVKTWDWAIFFGSLLPPFLFGVFFTSLIQGLPIDSEMNMYAGFTDFINVYTVIGGVTFVMLSYLHGLLFIGLKTVGSLRERANSAALKVYGLTGVVVVLFMVFTYIDTGAFSDRGTILVPLYSVALVLYGLLFFFLKTKREGLSFTMTGLILVIVMASFFIALFPNVMISTMDPAFNMSIAEAASGEYSLKIMTIVAFTMVPIVLAYTIWSYYVFRKRLTGDKEHLEY</sequence>
<keyword evidence="3" id="KW-0813">Transport</keyword>
<accession>A0A1T4XPM0</accession>
<evidence type="ECO:0000256" key="4">
    <source>
        <dbReference type="ARBA" id="ARBA00022475"/>
    </source>
</evidence>
<evidence type="ECO:0000256" key="2">
    <source>
        <dbReference type="ARBA" id="ARBA00007543"/>
    </source>
</evidence>
<keyword evidence="10" id="KW-0408">Iron</keyword>
<gene>
    <name evidence="13" type="ORF">SAMN04244570_1152</name>
</gene>
<feature type="transmembrane region" description="Helical" evidence="12">
    <location>
        <begin position="302"/>
        <end position="325"/>
    </location>
</feature>
<evidence type="ECO:0000256" key="11">
    <source>
        <dbReference type="ARBA" id="ARBA00023136"/>
    </source>
</evidence>
<dbReference type="Proteomes" id="UP000190042">
    <property type="component" value="Unassembled WGS sequence"/>
</dbReference>